<dbReference type="EMBL" id="KV428018">
    <property type="protein sequence ID" value="KZT41762.1"/>
    <property type="molecule type" value="Genomic_DNA"/>
</dbReference>
<evidence type="ECO:0000313" key="2">
    <source>
        <dbReference type="Proteomes" id="UP000076798"/>
    </source>
</evidence>
<dbReference type="Proteomes" id="UP000076798">
    <property type="component" value="Unassembled WGS sequence"/>
</dbReference>
<evidence type="ECO:0000313" key="1">
    <source>
        <dbReference type="EMBL" id="KZT41762.1"/>
    </source>
</evidence>
<sequence>MATFQIVCSGYPIQTLHYEYTIAVSLLWSTSNCGMTICCTCWHCMYKKRTTDVRDWSANSTL</sequence>
<protein>
    <submittedName>
        <fullName evidence="1">Uncharacterized protein</fullName>
    </submittedName>
</protein>
<proteinExistence type="predicted"/>
<dbReference type="AlphaFoldDB" id="A0A166GKJ4"/>
<name>A0A166GKJ4_9AGAM</name>
<keyword evidence="2" id="KW-1185">Reference proteome</keyword>
<gene>
    <name evidence="1" type="ORF">SISSUDRAFT_1042256</name>
</gene>
<reference evidence="1 2" key="1">
    <citation type="journal article" date="2016" name="Mol. Biol. Evol.">
        <title>Comparative Genomics of Early-Diverging Mushroom-Forming Fungi Provides Insights into the Origins of Lignocellulose Decay Capabilities.</title>
        <authorList>
            <person name="Nagy L.G."/>
            <person name="Riley R."/>
            <person name="Tritt A."/>
            <person name="Adam C."/>
            <person name="Daum C."/>
            <person name="Floudas D."/>
            <person name="Sun H."/>
            <person name="Yadav J.S."/>
            <person name="Pangilinan J."/>
            <person name="Larsson K.H."/>
            <person name="Matsuura K."/>
            <person name="Barry K."/>
            <person name="Labutti K."/>
            <person name="Kuo R."/>
            <person name="Ohm R.A."/>
            <person name="Bhattacharya S.S."/>
            <person name="Shirouzu T."/>
            <person name="Yoshinaga Y."/>
            <person name="Martin F.M."/>
            <person name="Grigoriev I.V."/>
            <person name="Hibbett D.S."/>
        </authorList>
    </citation>
    <scope>NUCLEOTIDE SEQUENCE [LARGE SCALE GENOMIC DNA]</scope>
    <source>
        <strain evidence="1 2">HHB10207 ss-3</strain>
    </source>
</reference>
<accession>A0A166GKJ4</accession>
<organism evidence="1 2">
    <name type="scientific">Sistotremastrum suecicum HHB10207 ss-3</name>
    <dbReference type="NCBI Taxonomy" id="1314776"/>
    <lineage>
        <taxon>Eukaryota</taxon>
        <taxon>Fungi</taxon>
        <taxon>Dikarya</taxon>
        <taxon>Basidiomycota</taxon>
        <taxon>Agaricomycotina</taxon>
        <taxon>Agaricomycetes</taxon>
        <taxon>Sistotremastrales</taxon>
        <taxon>Sistotremastraceae</taxon>
        <taxon>Sistotremastrum</taxon>
    </lineage>
</organism>